<name>A0A1V8S770_9PEZI</name>
<comment type="caution">
    <text evidence="2">The sequence shown here is derived from an EMBL/GenBank/DDBJ whole genome shotgun (WGS) entry which is preliminary data.</text>
</comment>
<evidence type="ECO:0000259" key="1">
    <source>
        <dbReference type="Pfam" id="PF25545"/>
    </source>
</evidence>
<keyword evidence="3" id="KW-1185">Reference proteome</keyword>
<evidence type="ECO:0000313" key="2">
    <source>
        <dbReference type="EMBL" id="OQN95045.1"/>
    </source>
</evidence>
<sequence length="60" mass="6764">MNDGEDSFKACNFVRNVYDNFAPQHLRRVQEAVSSMPGTGLRTWLSFAASDITLDEDDPQ</sequence>
<dbReference type="AlphaFoldDB" id="A0A1V8S770"/>
<dbReference type="OrthoDB" id="10556036at2759"/>
<feature type="non-terminal residue" evidence="2">
    <location>
        <position position="60"/>
    </location>
</feature>
<dbReference type="InterPro" id="IPR057684">
    <property type="entry name" value="DUF7924"/>
</dbReference>
<gene>
    <name evidence="2" type="ORF">B0A48_18899</name>
</gene>
<dbReference type="EMBL" id="NAJO01000244">
    <property type="protein sequence ID" value="OQN95045.1"/>
    <property type="molecule type" value="Genomic_DNA"/>
</dbReference>
<feature type="domain" description="DUF7924" evidence="1">
    <location>
        <begin position="2"/>
        <end position="33"/>
    </location>
</feature>
<dbReference type="Pfam" id="PF25545">
    <property type="entry name" value="DUF7924"/>
    <property type="match status" value="1"/>
</dbReference>
<dbReference type="InParanoid" id="A0A1V8S770"/>
<reference evidence="3" key="1">
    <citation type="submission" date="2017-03" db="EMBL/GenBank/DDBJ databases">
        <title>Genomes of endolithic fungi from Antarctica.</title>
        <authorList>
            <person name="Coleine C."/>
            <person name="Masonjones S."/>
            <person name="Stajich J.E."/>
        </authorList>
    </citation>
    <scope>NUCLEOTIDE SEQUENCE [LARGE SCALE GENOMIC DNA]</scope>
    <source>
        <strain evidence="3">CCFEE 5527</strain>
    </source>
</reference>
<protein>
    <recommendedName>
        <fullName evidence="1">DUF7924 domain-containing protein</fullName>
    </recommendedName>
</protein>
<dbReference type="STRING" id="1507870.A0A1V8S770"/>
<proteinExistence type="predicted"/>
<evidence type="ECO:0000313" key="3">
    <source>
        <dbReference type="Proteomes" id="UP000192596"/>
    </source>
</evidence>
<organism evidence="2 3">
    <name type="scientific">Cryoendolithus antarcticus</name>
    <dbReference type="NCBI Taxonomy" id="1507870"/>
    <lineage>
        <taxon>Eukaryota</taxon>
        <taxon>Fungi</taxon>
        <taxon>Dikarya</taxon>
        <taxon>Ascomycota</taxon>
        <taxon>Pezizomycotina</taxon>
        <taxon>Dothideomycetes</taxon>
        <taxon>Dothideomycetidae</taxon>
        <taxon>Cladosporiales</taxon>
        <taxon>Cladosporiaceae</taxon>
        <taxon>Cryoendolithus</taxon>
    </lineage>
</organism>
<dbReference type="Proteomes" id="UP000192596">
    <property type="component" value="Unassembled WGS sequence"/>
</dbReference>
<accession>A0A1V8S770</accession>